<organism evidence="2 3">
    <name type="scientific">Microthlaspi erraticum</name>
    <dbReference type="NCBI Taxonomy" id="1685480"/>
    <lineage>
        <taxon>Eukaryota</taxon>
        <taxon>Viridiplantae</taxon>
        <taxon>Streptophyta</taxon>
        <taxon>Embryophyta</taxon>
        <taxon>Tracheophyta</taxon>
        <taxon>Spermatophyta</taxon>
        <taxon>Magnoliopsida</taxon>
        <taxon>eudicotyledons</taxon>
        <taxon>Gunneridae</taxon>
        <taxon>Pentapetalae</taxon>
        <taxon>rosids</taxon>
        <taxon>malvids</taxon>
        <taxon>Brassicales</taxon>
        <taxon>Brassicaceae</taxon>
        <taxon>Coluteocarpeae</taxon>
        <taxon>Microthlaspi</taxon>
    </lineage>
</organism>
<feature type="chain" id="PRO_5025591386" description="Defensin-like protein" evidence="1">
    <location>
        <begin position="19"/>
        <end position="94"/>
    </location>
</feature>
<dbReference type="OrthoDB" id="1109947at2759"/>
<feature type="signal peptide" evidence="1">
    <location>
        <begin position="1"/>
        <end position="18"/>
    </location>
</feature>
<evidence type="ECO:0000313" key="3">
    <source>
        <dbReference type="Proteomes" id="UP000467841"/>
    </source>
</evidence>
<gene>
    <name evidence="2" type="ORF">MERR_LOCUS20499</name>
</gene>
<protein>
    <recommendedName>
        <fullName evidence="4">Defensin-like protein</fullName>
    </recommendedName>
</protein>
<keyword evidence="1" id="KW-0732">Signal</keyword>
<reference evidence="2" key="1">
    <citation type="submission" date="2020-01" db="EMBL/GenBank/DDBJ databases">
        <authorList>
            <person name="Mishra B."/>
        </authorList>
    </citation>
    <scope>NUCLEOTIDE SEQUENCE [LARGE SCALE GENOMIC DNA]</scope>
</reference>
<dbReference type="Proteomes" id="UP000467841">
    <property type="component" value="Unassembled WGS sequence"/>
</dbReference>
<comment type="caution">
    <text evidence="2">The sequence shown here is derived from an EMBL/GenBank/DDBJ whole genome shotgun (WGS) entry which is preliminary data.</text>
</comment>
<keyword evidence="3" id="KW-1185">Reference proteome</keyword>
<sequence length="94" mass="10018">MSLQFVGTLLVSLSGTQALFEHSCQKPADCAGLCQGGSGGCVNGHCVCDTPKVELQSTKTLKCKRDSDCPDAKECHDPEYYYACLHGECICIAV</sequence>
<evidence type="ECO:0008006" key="4">
    <source>
        <dbReference type="Google" id="ProtNLM"/>
    </source>
</evidence>
<dbReference type="EMBL" id="CACVBM020001129">
    <property type="protein sequence ID" value="CAA7033264.1"/>
    <property type="molecule type" value="Genomic_DNA"/>
</dbReference>
<name>A0A6D2J2G9_9BRAS</name>
<evidence type="ECO:0000256" key="1">
    <source>
        <dbReference type="SAM" id="SignalP"/>
    </source>
</evidence>
<accession>A0A6D2J2G9</accession>
<dbReference type="AlphaFoldDB" id="A0A6D2J2G9"/>
<evidence type="ECO:0000313" key="2">
    <source>
        <dbReference type="EMBL" id="CAA7033264.1"/>
    </source>
</evidence>
<proteinExistence type="predicted"/>